<name>A0A7X2LRJ0_9BURK</name>
<dbReference type="PANTHER" id="PTHR41252:SF1">
    <property type="entry name" value="BLR2505 PROTEIN"/>
    <property type="match status" value="1"/>
</dbReference>
<protein>
    <recommendedName>
        <fullName evidence="1">SnoaL-like domain-containing protein</fullName>
    </recommendedName>
</protein>
<organism evidence="2 3">
    <name type="scientific">Pseudoduganella rivuli</name>
    <dbReference type="NCBI Taxonomy" id="2666085"/>
    <lineage>
        <taxon>Bacteria</taxon>
        <taxon>Pseudomonadati</taxon>
        <taxon>Pseudomonadota</taxon>
        <taxon>Betaproteobacteria</taxon>
        <taxon>Burkholderiales</taxon>
        <taxon>Oxalobacteraceae</taxon>
        <taxon>Telluria group</taxon>
        <taxon>Pseudoduganella</taxon>
    </lineage>
</organism>
<dbReference type="RefSeq" id="WP_154371743.1">
    <property type="nucleotide sequence ID" value="NZ_WKJJ01000003.1"/>
</dbReference>
<dbReference type="SUPFAM" id="SSF54427">
    <property type="entry name" value="NTF2-like"/>
    <property type="match status" value="1"/>
</dbReference>
<dbReference type="InterPro" id="IPR032710">
    <property type="entry name" value="NTF2-like_dom_sf"/>
</dbReference>
<dbReference type="EMBL" id="WKJJ01000003">
    <property type="protein sequence ID" value="MRV71266.1"/>
    <property type="molecule type" value="Genomic_DNA"/>
</dbReference>
<feature type="domain" description="SnoaL-like" evidence="1">
    <location>
        <begin position="8"/>
        <end position="116"/>
    </location>
</feature>
<accession>A0A7X2LRJ0</accession>
<dbReference type="PANTHER" id="PTHR41252">
    <property type="entry name" value="BLR2505 PROTEIN"/>
    <property type="match status" value="1"/>
</dbReference>
<comment type="caution">
    <text evidence="2">The sequence shown here is derived from an EMBL/GenBank/DDBJ whole genome shotgun (WGS) entry which is preliminary data.</text>
</comment>
<proteinExistence type="predicted"/>
<dbReference type="InterPro" id="IPR037401">
    <property type="entry name" value="SnoaL-like"/>
</dbReference>
<reference evidence="2 3" key="1">
    <citation type="submission" date="2019-11" db="EMBL/GenBank/DDBJ databases">
        <title>Novel species isolated from a subtropical stream in China.</title>
        <authorList>
            <person name="Lu H."/>
        </authorList>
    </citation>
    <scope>NUCLEOTIDE SEQUENCE [LARGE SCALE GENOMIC DNA]</scope>
    <source>
        <strain evidence="2 3">FT92W</strain>
    </source>
</reference>
<evidence type="ECO:0000313" key="3">
    <source>
        <dbReference type="Proteomes" id="UP000446768"/>
    </source>
</evidence>
<dbReference type="Proteomes" id="UP000446768">
    <property type="component" value="Unassembled WGS sequence"/>
</dbReference>
<sequence length="129" mass="14191">MPTPLEIVQQAYAAFGRGDIPGLMEFVASDIDWECVVPASLPYAGKRGNREQVAAFFAAIPQADDIRVFEPREFIAAGEHVTVLGWEEAVALDSGKPYGTEWVHVFTVKAGKVVRWRGFYNSAARYGIA</sequence>
<dbReference type="Gene3D" id="3.10.450.50">
    <property type="match status" value="1"/>
</dbReference>
<keyword evidence="3" id="KW-1185">Reference proteome</keyword>
<gene>
    <name evidence="2" type="ORF">GJ700_05970</name>
</gene>
<dbReference type="Pfam" id="PF12680">
    <property type="entry name" value="SnoaL_2"/>
    <property type="match status" value="1"/>
</dbReference>
<evidence type="ECO:0000313" key="2">
    <source>
        <dbReference type="EMBL" id="MRV71266.1"/>
    </source>
</evidence>
<dbReference type="AlphaFoldDB" id="A0A7X2LRJ0"/>
<evidence type="ECO:0000259" key="1">
    <source>
        <dbReference type="Pfam" id="PF12680"/>
    </source>
</evidence>